<proteinExistence type="inferred from homology"/>
<organism evidence="5 6">
    <name type="scientific">Lucilia cuprina</name>
    <name type="common">Green bottle fly</name>
    <name type="synonym">Australian sheep blowfly</name>
    <dbReference type="NCBI Taxonomy" id="7375"/>
    <lineage>
        <taxon>Eukaryota</taxon>
        <taxon>Metazoa</taxon>
        <taxon>Ecdysozoa</taxon>
        <taxon>Arthropoda</taxon>
        <taxon>Hexapoda</taxon>
        <taxon>Insecta</taxon>
        <taxon>Pterygota</taxon>
        <taxon>Neoptera</taxon>
        <taxon>Endopterygota</taxon>
        <taxon>Diptera</taxon>
        <taxon>Brachycera</taxon>
        <taxon>Muscomorpha</taxon>
        <taxon>Oestroidea</taxon>
        <taxon>Calliphoridae</taxon>
        <taxon>Luciliinae</taxon>
        <taxon>Lucilia</taxon>
    </lineage>
</organism>
<keyword evidence="6" id="KW-1185">Reference proteome</keyword>
<dbReference type="GO" id="GO:0005615">
    <property type="term" value="C:extracellular space"/>
    <property type="evidence" value="ECO:0007669"/>
    <property type="project" value="TreeGrafter"/>
</dbReference>
<comment type="caution">
    <text evidence="5">The sequence shown here is derived from an EMBL/GenBank/DDBJ whole genome shotgun (WGS) entry which is preliminary data.</text>
</comment>
<accession>A0A0L0BMU2</accession>
<dbReference type="GO" id="GO:0007623">
    <property type="term" value="P:circadian rhythm"/>
    <property type="evidence" value="ECO:0007669"/>
    <property type="project" value="UniProtKB-ARBA"/>
</dbReference>
<evidence type="ECO:0000256" key="1">
    <source>
        <dbReference type="ARBA" id="ARBA00022729"/>
    </source>
</evidence>
<dbReference type="Proteomes" id="UP000037069">
    <property type="component" value="Unassembled WGS sequence"/>
</dbReference>
<name>A0A0L0BMU2_LUCCU</name>
<dbReference type="Gene3D" id="3.15.10.30">
    <property type="entry name" value="Haemolymph juvenile hormone binding protein"/>
    <property type="match status" value="6"/>
</dbReference>
<reference evidence="5 6" key="1">
    <citation type="journal article" date="2015" name="Nat. Commun.">
        <title>Lucilia cuprina genome unlocks parasitic fly biology to underpin future interventions.</title>
        <authorList>
            <person name="Anstead C.A."/>
            <person name="Korhonen P.K."/>
            <person name="Young N.D."/>
            <person name="Hall R.S."/>
            <person name="Jex A.R."/>
            <person name="Murali S.C."/>
            <person name="Hughes D.S."/>
            <person name="Lee S.F."/>
            <person name="Perry T."/>
            <person name="Stroehlein A.J."/>
            <person name="Ansell B.R."/>
            <person name="Breugelmans B."/>
            <person name="Hofmann A."/>
            <person name="Qu J."/>
            <person name="Dugan S."/>
            <person name="Lee S.L."/>
            <person name="Chao H."/>
            <person name="Dinh H."/>
            <person name="Han Y."/>
            <person name="Doddapaneni H.V."/>
            <person name="Worley K.C."/>
            <person name="Muzny D.M."/>
            <person name="Ioannidis P."/>
            <person name="Waterhouse R.M."/>
            <person name="Zdobnov E.M."/>
            <person name="James P.J."/>
            <person name="Bagnall N.H."/>
            <person name="Kotze A.C."/>
            <person name="Gibbs R.A."/>
            <person name="Richards S."/>
            <person name="Batterham P."/>
            <person name="Gasser R.B."/>
        </authorList>
    </citation>
    <scope>NUCLEOTIDE SEQUENCE [LARGE SCALE GENOMIC DNA]</scope>
    <source>
        <strain evidence="5 6">LS</strain>
        <tissue evidence="5">Full body</tissue>
    </source>
</reference>
<gene>
    <name evidence="5" type="ORF">FF38_00427</name>
</gene>
<dbReference type="EMBL" id="JRES01001712">
    <property type="protein sequence ID" value="KNC20584.1"/>
    <property type="molecule type" value="Genomic_DNA"/>
</dbReference>
<evidence type="ECO:0000256" key="3">
    <source>
        <dbReference type="ARBA" id="ARBA00060902"/>
    </source>
</evidence>
<evidence type="ECO:0000313" key="6">
    <source>
        <dbReference type="Proteomes" id="UP000037069"/>
    </source>
</evidence>
<dbReference type="Pfam" id="PF06585">
    <property type="entry name" value="JHBP"/>
    <property type="match status" value="5"/>
</dbReference>
<dbReference type="FunFam" id="3.15.10.30:FF:000001">
    <property type="entry name" value="Takeout-like protein 1"/>
    <property type="match status" value="6"/>
</dbReference>
<dbReference type="PANTHER" id="PTHR11008">
    <property type="entry name" value="PROTEIN TAKEOUT-LIKE PROTEIN"/>
    <property type="match status" value="1"/>
</dbReference>
<dbReference type="SMART" id="SM00700">
    <property type="entry name" value="JHBP"/>
    <property type="match status" value="6"/>
</dbReference>
<evidence type="ECO:0000313" key="5">
    <source>
        <dbReference type="EMBL" id="KNC20584.1"/>
    </source>
</evidence>
<feature type="chain" id="PRO_5005535095" description="Protein takeout" evidence="4">
    <location>
        <begin position="31"/>
        <end position="1375"/>
    </location>
</feature>
<dbReference type="PANTHER" id="PTHR11008:SF25">
    <property type="entry name" value="IP09473P-RELATED"/>
    <property type="match status" value="1"/>
</dbReference>
<comment type="similarity">
    <text evidence="3">Belongs to the TO family.</text>
</comment>
<evidence type="ECO:0000256" key="2">
    <source>
        <dbReference type="ARBA" id="ARBA00023108"/>
    </source>
</evidence>
<dbReference type="SMR" id="A0A0L0BMU2"/>
<sequence length="1375" mass="156395">MKHQYQLDKSSSKILFLVGVLSLLVASVQGDDYLKEAPSFFKACSLSDPNNGVCLAKAFEVFYTHWRDGIPGLKNFGSIDPFHVKKIHLEQNNPNINFKMDLKDVIITGLGHATIAKASLNGEYNFKLLTKVPQIQNKGNYRMKGSILLLRLDSTGLMDNEVSNVDVVFSLKTQLIEVNGQKFFDVTGIQTSIKNIDNFHINFTNLFDGNKELEDSANDVFNQNWRELFEIMRPALEETLDAIALDRYKKIFTDFIVPCYLEDPQFNKCYAKNFEGIYREWKDGLPGFKEAGSYDPLYVKRVVIAQDANNPVALNAELINLVITGVSQMQVQDASFNPKSLKSTLKLFVPKLRFDSDYKLKGRILNLALNGNGKALIDIDNFVLILNIQLKLRDEHGLTFTDIDKLHLEIKDVGGFHVHFDNLFNGQKDLEDTTNAVFNDNWRDFYEVLRPAIRESVEFIMKDRLSKAYGYVPGNYFIADVPSAAQHSGVPGLKAAGSFDPLYVKRIIISQDPNNQLALNADLSNVVITGASKMKVQEIKFDIKTLSYYAKILAPKLRLDFDYKLNGRILNLPLKSNGKAFMEVENFVMVLKLQVKLRDDHGFTFTDIEKLHMDIKDVGGFHVYFDNLFNGQKDLEDSINGVFNENWREFYQIEKPAITTSVQEIMKDRLSKVFSYVPGNYFIADIPSAAQYNGIPGYKAAGSFDPIYVKHILFSQDPKNPVALNVDLSNVVITGASNIIVQEISFDAKALVLHAKLLVPKLQFTFDYKINGQILNLVLKSHGKGFFEIENLGMILNVQLKLRDEHDFTFADVEKLHMSITDIGGVRTHFDNLFNGQRDLEDSTNTLINENWRDFYEILRPAVTEAVQEIMKDRLKKSLGYVPISYFIEDLPTAAEHSADILIPCQLQDENFSKCFGRNFQVIFHEWKDGIPGFKEAGSFDPLYVKRIVIAQDDNNPLAINADLKNMIITGVSGIVVKDAHFNPNTLFSKIKLFVPKLRFDSDYKLKGRIINLAINGNGKAFFEVENFTMLLNIQLRLRDEHGYTFSDIDKLKLDILEVGGFRVRFDNLFNGQEVLEESTNAVFNENWRDFFEVLRPAITGSVEAVMKDRLAKAYGYIPANYFIEDIPSAVEHRASYLKPCKIYQPGFTACSTENTQRLLTQLGKGVPEINEIIGSIDPIKLKEINFKQDNTEAASLRADLSDLTATGIKGLVIKESKVSKKDFSWLTKIFIPKFKLEGHYKMDGRVLLLPLNGEGHFVIEIDDMDIIMRTKTHLIEKGGFTFYNITSIKVDLEISKLRTQFDDLFGGNNKEIERSTNESFNKNWKEFFEALRPLINETVERVLFDILHPVFSIIPANFMIEDIPSPEKFYGSKQ</sequence>
<protein>
    <recommendedName>
        <fullName evidence="7">Protein takeout</fullName>
    </recommendedName>
</protein>
<dbReference type="InterPro" id="IPR038606">
    <property type="entry name" value="To_sf"/>
</dbReference>
<evidence type="ECO:0000256" key="4">
    <source>
        <dbReference type="SAM" id="SignalP"/>
    </source>
</evidence>
<evidence type="ECO:0008006" key="7">
    <source>
        <dbReference type="Google" id="ProtNLM"/>
    </source>
</evidence>
<feature type="signal peptide" evidence="4">
    <location>
        <begin position="1"/>
        <end position="30"/>
    </location>
</feature>
<keyword evidence="2" id="KW-0090">Biological rhythms</keyword>
<keyword evidence="1 4" id="KW-0732">Signal</keyword>
<dbReference type="InterPro" id="IPR010562">
    <property type="entry name" value="Haemolymph_juvenile_hormone-bd"/>
</dbReference>
<dbReference type="OrthoDB" id="8175281at2759"/>